<feature type="transmembrane region" description="Helical" evidence="2">
    <location>
        <begin position="144"/>
        <end position="168"/>
    </location>
</feature>
<keyword evidence="2" id="KW-0472">Membrane</keyword>
<accession>A0ABR2VFD8</accession>
<evidence type="ECO:0000313" key="3">
    <source>
        <dbReference type="EMBL" id="KAK9425629.1"/>
    </source>
</evidence>
<keyword evidence="2" id="KW-1133">Transmembrane helix</keyword>
<feature type="compositionally biased region" description="Basic and acidic residues" evidence="1">
    <location>
        <begin position="243"/>
        <end position="256"/>
    </location>
</feature>
<dbReference type="InterPro" id="IPR009571">
    <property type="entry name" value="SUR7/Rim9-like_fungi"/>
</dbReference>
<dbReference type="EMBL" id="JARVKF010000013">
    <property type="protein sequence ID" value="KAK9425629.1"/>
    <property type="molecule type" value="Genomic_DNA"/>
</dbReference>
<feature type="region of interest" description="Disordered" evidence="1">
    <location>
        <begin position="226"/>
        <end position="273"/>
    </location>
</feature>
<dbReference type="InterPro" id="IPR051380">
    <property type="entry name" value="pH-response_reg_palI/RIM9"/>
</dbReference>
<sequence length="273" mass="29171">MIASNVIRRIVSGLLAICIVLLIMPLGFGPSSQVPLVILSDLGISISGGDPTIRVGIYGYCVSIEPSSGLGSTCFDPQFGYDVTALQFDTHDGVVKFGIDEAIEGTTSNLSQQNSRSIAILQPLILALDVIAVLVSLRSSRALFISLATCLAFVMTTATVSVDMAWVFTLKFSFWAGPGGESASHRGSGALGPAMYTGIVALFLQLVAVLLNIVFCCMRRREQRRQKHQAGSESVTSGSTGEENPRNEWKGDDEKITMSSHRSTQSLPSYKSG</sequence>
<evidence type="ECO:0000256" key="2">
    <source>
        <dbReference type="SAM" id="Phobius"/>
    </source>
</evidence>
<feature type="transmembrane region" description="Helical" evidence="2">
    <location>
        <begin position="7"/>
        <end position="28"/>
    </location>
</feature>
<dbReference type="Proteomes" id="UP001408356">
    <property type="component" value="Unassembled WGS sequence"/>
</dbReference>
<dbReference type="Pfam" id="PF06687">
    <property type="entry name" value="SUR7"/>
    <property type="match status" value="1"/>
</dbReference>
<feature type="transmembrane region" description="Helical" evidence="2">
    <location>
        <begin position="118"/>
        <end position="137"/>
    </location>
</feature>
<proteinExistence type="predicted"/>
<dbReference type="PANTHER" id="PTHR28013">
    <property type="entry name" value="PROTEIN DCV1-RELATED"/>
    <property type="match status" value="1"/>
</dbReference>
<organism evidence="3 4">
    <name type="scientific">Seiridium unicorne</name>
    <dbReference type="NCBI Taxonomy" id="138068"/>
    <lineage>
        <taxon>Eukaryota</taxon>
        <taxon>Fungi</taxon>
        <taxon>Dikarya</taxon>
        <taxon>Ascomycota</taxon>
        <taxon>Pezizomycotina</taxon>
        <taxon>Sordariomycetes</taxon>
        <taxon>Xylariomycetidae</taxon>
        <taxon>Amphisphaeriales</taxon>
        <taxon>Sporocadaceae</taxon>
        <taxon>Seiridium</taxon>
    </lineage>
</organism>
<feature type="compositionally biased region" description="Polar residues" evidence="1">
    <location>
        <begin position="257"/>
        <end position="273"/>
    </location>
</feature>
<name>A0ABR2VFD8_9PEZI</name>
<evidence type="ECO:0000256" key="1">
    <source>
        <dbReference type="SAM" id="MobiDB-lite"/>
    </source>
</evidence>
<protein>
    <submittedName>
        <fullName evidence="3">SUR7/PalI family-domain-containing protein</fullName>
    </submittedName>
</protein>
<evidence type="ECO:0000313" key="4">
    <source>
        <dbReference type="Proteomes" id="UP001408356"/>
    </source>
</evidence>
<gene>
    <name evidence="3" type="ORF">SUNI508_02990</name>
</gene>
<feature type="transmembrane region" description="Helical" evidence="2">
    <location>
        <begin position="194"/>
        <end position="218"/>
    </location>
</feature>
<reference evidence="3 4" key="1">
    <citation type="journal article" date="2024" name="J. Plant Pathol.">
        <title>Sequence and assembly of the genome of Seiridium unicorne, isolate CBS 538.82, causal agent of cypress canker disease.</title>
        <authorList>
            <person name="Scali E."/>
            <person name="Rocca G.D."/>
            <person name="Danti R."/>
            <person name="Garbelotto M."/>
            <person name="Barberini S."/>
            <person name="Baroncelli R."/>
            <person name="Emiliani G."/>
        </authorList>
    </citation>
    <scope>NUCLEOTIDE SEQUENCE [LARGE SCALE GENOMIC DNA]</scope>
    <source>
        <strain evidence="3 4">BM-138-508</strain>
    </source>
</reference>
<comment type="caution">
    <text evidence="3">The sequence shown here is derived from an EMBL/GenBank/DDBJ whole genome shotgun (WGS) entry which is preliminary data.</text>
</comment>
<feature type="compositionally biased region" description="Low complexity" evidence="1">
    <location>
        <begin position="231"/>
        <end position="242"/>
    </location>
</feature>
<dbReference type="PANTHER" id="PTHR28013:SF4">
    <property type="entry name" value="MARVEL DOMAIN-CONTAINING PROTEIN"/>
    <property type="match status" value="1"/>
</dbReference>
<keyword evidence="2" id="KW-0812">Transmembrane</keyword>
<keyword evidence="4" id="KW-1185">Reference proteome</keyword>